<keyword evidence="5" id="KW-0539">Nucleus</keyword>
<reference evidence="8 9" key="1">
    <citation type="journal article" date="2021" name="Nat. Commun.">
        <title>Incipient diploidization of the medicinal plant Perilla within 10,000 years.</title>
        <authorList>
            <person name="Zhang Y."/>
            <person name="Shen Q."/>
            <person name="Leng L."/>
            <person name="Zhang D."/>
            <person name="Chen S."/>
            <person name="Shi Y."/>
            <person name="Ning Z."/>
            <person name="Chen S."/>
        </authorList>
    </citation>
    <scope>NUCLEOTIDE SEQUENCE [LARGE SCALE GENOMIC DNA]</scope>
    <source>
        <strain evidence="9">cv. PC099</strain>
    </source>
</reference>
<evidence type="ECO:0000256" key="4">
    <source>
        <dbReference type="ARBA" id="ARBA00023204"/>
    </source>
</evidence>
<keyword evidence="9" id="KW-1185">Reference proteome</keyword>
<dbReference type="Pfam" id="PF07522">
    <property type="entry name" value="DRMBL"/>
    <property type="match status" value="1"/>
</dbReference>
<feature type="region of interest" description="Disordered" evidence="6">
    <location>
        <begin position="487"/>
        <end position="508"/>
    </location>
</feature>
<dbReference type="InterPro" id="IPR011084">
    <property type="entry name" value="DRMBL"/>
</dbReference>
<comment type="subcellular location">
    <subcellularLocation>
        <location evidence="1">Nucleus</location>
    </subcellularLocation>
</comment>
<dbReference type="InterPro" id="IPR036866">
    <property type="entry name" value="RibonucZ/Hydroxyglut_hydro"/>
</dbReference>
<dbReference type="PANTHER" id="PTHR23240:SF31">
    <property type="entry name" value="DNA REPAIR METALLO-BETA-LACTAMASE FAMILY PROTEIN"/>
    <property type="match status" value="1"/>
</dbReference>
<proteinExistence type="inferred from homology"/>
<dbReference type="SUPFAM" id="SSF56281">
    <property type="entry name" value="Metallo-hydrolase/oxidoreductase"/>
    <property type="match status" value="1"/>
</dbReference>
<evidence type="ECO:0000256" key="6">
    <source>
        <dbReference type="SAM" id="MobiDB-lite"/>
    </source>
</evidence>
<evidence type="ECO:0000256" key="1">
    <source>
        <dbReference type="ARBA" id="ARBA00004123"/>
    </source>
</evidence>
<evidence type="ECO:0000259" key="7">
    <source>
        <dbReference type="Pfam" id="PF07522"/>
    </source>
</evidence>
<dbReference type="Proteomes" id="UP001190926">
    <property type="component" value="Unassembled WGS sequence"/>
</dbReference>
<dbReference type="Gene3D" id="3.40.50.12650">
    <property type="match status" value="1"/>
</dbReference>
<dbReference type="GO" id="GO:0006303">
    <property type="term" value="P:double-strand break repair via nonhomologous end joining"/>
    <property type="evidence" value="ECO:0007669"/>
    <property type="project" value="TreeGrafter"/>
</dbReference>
<evidence type="ECO:0000256" key="2">
    <source>
        <dbReference type="ARBA" id="ARBA00010304"/>
    </source>
</evidence>
<dbReference type="GO" id="GO:0035312">
    <property type="term" value="F:5'-3' DNA exonuclease activity"/>
    <property type="evidence" value="ECO:0007669"/>
    <property type="project" value="TreeGrafter"/>
</dbReference>
<dbReference type="EMBL" id="SDAM02029587">
    <property type="protein sequence ID" value="KAH6755797.1"/>
    <property type="molecule type" value="Genomic_DNA"/>
</dbReference>
<protein>
    <recommendedName>
        <fullName evidence="7">DNA repair metallo-beta-lactamase domain-containing protein</fullName>
    </recommendedName>
</protein>
<dbReference type="PANTHER" id="PTHR23240">
    <property type="entry name" value="DNA CROSS-LINK REPAIR PROTEIN PSO2/SNM1-RELATED"/>
    <property type="match status" value="1"/>
</dbReference>
<accession>A0AAD4INB5</accession>
<dbReference type="FunFam" id="3.60.15.10:FF:000039">
    <property type="entry name" value="DNA repair metallo-beta-lactamase family protein"/>
    <property type="match status" value="1"/>
</dbReference>
<dbReference type="AlphaFoldDB" id="A0AAD4INB5"/>
<gene>
    <name evidence="8" type="ORF">C2S53_009642</name>
</gene>
<organism evidence="8 9">
    <name type="scientific">Perilla frutescens var. hirtella</name>
    <name type="common">Perilla citriodora</name>
    <name type="synonym">Perilla setoyensis</name>
    <dbReference type="NCBI Taxonomy" id="608512"/>
    <lineage>
        <taxon>Eukaryota</taxon>
        <taxon>Viridiplantae</taxon>
        <taxon>Streptophyta</taxon>
        <taxon>Embryophyta</taxon>
        <taxon>Tracheophyta</taxon>
        <taxon>Spermatophyta</taxon>
        <taxon>Magnoliopsida</taxon>
        <taxon>eudicotyledons</taxon>
        <taxon>Gunneridae</taxon>
        <taxon>Pentapetalae</taxon>
        <taxon>asterids</taxon>
        <taxon>lamiids</taxon>
        <taxon>Lamiales</taxon>
        <taxon>Lamiaceae</taxon>
        <taxon>Nepetoideae</taxon>
        <taxon>Elsholtzieae</taxon>
        <taxon>Perilla</taxon>
    </lineage>
</organism>
<evidence type="ECO:0000313" key="9">
    <source>
        <dbReference type="Proteomes" id="UP001190926"/>
    </source>
</evidence>
<evidence type="ECO:0000256" key="5">
    <source>
        <dbReference type="ARBA" id="ARBA00023242"/>
    </source>
</evidence>
<comment type="similarity">
    <text evidence="2">Belongs to the DNA repair metallo-beta-lactamase (DRMBL) family.</text>
</comment>
<dbReference type="GO" id="GO:0036297">
    <property type="term" value="P:interstrand cross-link repair"/>
    <property type="evidence" value="ECO:0007669"/>
    <property type="project" value="TreeGrafter"/>
</dbReference>
<comment type="caution">
    <text evidence="8">The sequence shown here is derived from an EMBL/GenBank/DDBJ whole genome shotgun (WGS) entry which is preliminary data.</text>
</comment>
<keyword evidence="3" id="KW-0227">DNA damage</keyword>
<evidence type="ECO:0000313" key="8">
    <source>
        <dbReference type="EMBL" id="KAH6755797.1"/>
    </source>
</evidence>
<dbReference type="Gene3D" id="3.60.15.10">
    <property type="entry name" value="Ribonuclease Z/Hydroxyacylglutathione hydrolase-like"/>
    <property type="match status" value="1"/>
</dbReference>
<dbReference type="GO" id="GO:0003684">
    <property type="term" value="F:damaged DNA binding"/>
    <property type="evidence" value="ECO:0007669"/>
    <property type="project" value="TreeGrafter"/>
</dbReference>
<evidence type="ECO:0000256" key="3">
    <source>
        <dbReference type="ARBA" id="ARBA00022763"/>
    </source>
</evidence>
<feature type="domain" description="DNA repair metallo-beta-lactamase" evidence="7">
    <location>
        <begin position="226"/>
        <end position="335"/>
    </location>
</feature>
<dbReference type="GO" id="GO:0005634">
    <property type="term" value="C:nucleus"/>
    <property type="evidence" value="ECO:0007669"/>
    <property type="project" value="UniProtKB-SubCell"/>
</dbReference>
<sequence>MPIEMPRGLPFSVDTWTPCSQMKRHHFLTHAHKDHAQGIVARASYPIYSTLLTKTLLLQFYPQLDESMFLGIEVGQSLVIEDPDGDFVVTAFDANHCPGAVMFLFEGNFGNIFHTGDCRLTPECLLCLPDKYIGKKGKEPRCPLDYVFLDCTFGQFPFKMPSKQSAMQQVINCIWKHPDAHMVYLTCDLLGQEEILVEVSQTFGERIYVDKARNLECFNSLKLIVPEIISEDPYSRFQLFDGFPKLYERAEAKIAEARANFQREPLIIRPSSQWYACNEGVSVIEKHMKGRVDQAVKDMYGVWHVCYSIHSSREELDWALQLLGPKWVVSTTPSCRAMELDYVKKHCFKNKKAFNDSLCKLLNINAVESLVPDGSKKSLSCSQALDEISNGYLETQSGPVVISTHQRKRLSLSPPSKRPMVTLFGRARLGLPCSTFLHECKDASISCDSKEKDPIETKNVFFQKENVTVVNSEEQEETMRQSEFAATKCCGPNNHDDKEISTSNPVENSPIEAKDVSFQKEDVAQVHAEELLKTKRKLDFAELNSRKLAVTSTVSSSNSYSENLRSLYRSMNVSVPQRLPSLVRLMDSKNSARKRTDI</sequence>
<dbReference type="FunFam" id="3.40.50.12650:FF:000005">
    <property type="entry name" value="DNA repair metallo-beta-lactamase family protein"/>
    <property type="match status" value="1"/>
</dbReference>
<name>A0AAD4INB5_PERFH</name>
<keyword evidence="4" id="KW-0234">DNA repair</keyword>